<evidence type="ECO:0000313" key="2">
    <source>
        <dbReference type="Proteomes" id="UP000267027"/>
    </source>
</evidence>
<dbReference type="AlphaFoldDB" id="A0A0R3PEI6"/>
<name>A0A0R3PEI6_ANGCS</name>
<accession>A0A0R3PEI6</accession>
<evidence type="ECO:0000313" key="1">
    <source>
        <dbReference type="EMBL" id="VDM54075.1"/>
    </source>
</evidence>
<dbReference type="WBParaSite" id="ACOC_0000248901-mRNA-1">
    <property type="protein sequence ID" value="ACOC_0000248901-mRNA-1"/>
    <property type="gene ID" value="ACOC_0000248901"/>
</dbReference>
<sequence length="108" mass="12713">MRTNNSLWWFKPTKCAKADIDADLFNRKRPMEIVSCSNDSMFMAKLGCARRLRRLFHCRMFEEEFFSGVTDGFEWLVWSRLGRSDDVVPYSSCLHDRVFYQGASVRAL</sequence>
<organism evidence="3">
    <name type="scientific">Angiostrongylus costaricensis</name>
    <name type="common">Nematode worm</name>
    <dbReference type="NCBI Taxonomy" id="334426"/>
    <lineage>
        <taxon>Eukaryota</taxon>
        <taxon>Metazoa</taxon>
        <taxon>Ecdysozoa</taxon>
        <taxon>Nematoda</taxon>
        <taxon>Chromadorea</taxon>
        <taxon>Rhabditida</taxon>
        <taxon>Rhabditina</taxon>
        <taxon>Rhabditomorpha</taxon>
        <taxon>Strongyloidea</taxon>
        <taxon>Metastrongylidae</taxon>
        <taxon>Angiostrongylus</taxon>
    </lineage>
</organism>
<proteinExistence type="predicted"/>
<keyword evidence="2" id="KW-1185">Reference proteome</keyword>
<dbReference type="Proteomes" id="UP000267027">
    <property type="component" value="Unassembled WGS sequence"/>
</dbReference>
<dbReference type="EMBL" id="UYYA01000510">
    <property type="protein sequence ID" value="VDM54075.1"/>
    <property type="molecule type" value="Genomic_DNA"/>
</dbReference>
<gene>
    <name evidence="1" type="ORF">ACOC_LOCUS2490</name>
</gene>
<protein>
    <submittedName>
        <fullName evidence="1 3">Uncharacterized protein</fullName>
    </submittedName>
</protein>
<dbReference type="OrthoDB" id="5895902at2759"/>
<evidence type="ECO:0000313" key="3">
    <source>
        <dbReference type="WBParaSite" id="ACOC_0000248901-mRNA-1"/>
    </source>
</evidence>
<reference evidence="3" key="1">
    <citation type="submission" date="2017-02" db="UniProtKB">
        <authorList>
            <consortium name="WormBaseParasite"/>
        </authorList>
    </citation>
    <scope>IDENTIFICATION</scope>
</reference>
<reference evidence="1 2" key="2">
    <citation type="submission" date="2018-11" db="EMBL/GenBank/DDBJ databases">
        <authorList>
            <consortium name="Pathogen Informatics"/>
        </authorList>
    </citation>
    <scope>NUCLEOTIDE SEQUENCE [LARGE SCALE GENOMIC DNA]</scope>
    <source>
        <strain evidence="1 2">Costa Rica</strain>
    </source>
</reference>